<dbReference type="OrthoDB" id="3177957at2"/>
<evidence type="ECO:0000256" key="7">
    <source>
        <dbReference type="SAM" id="Phobius"/>
    </source>
</evidence>
<evidence type="ECO:0000313" key="10">
    <source>
        <dbReference type="Proteomes" id="UP000244893"/>
    </source>
</evidence>
<dbReference type="EMBL" id="QEOP01000001">
    <property type="protein sequence ID" value="PVZ95420.1"/>
    <property type="molecule type" value="Genomic_DNA"/>
</dbReference>
<dbReference type="GO" id="GO:0005886">
    <property type="term" value="C:plasma membrane"/>
    <property type="evidence" value="ECO:0007669"/>
    <property type="project" value="UniProtKB-SubCell"/>
</dbReference>
<dbReference type="InterPro" id="IPR036259">
    <property type="entry name" value="MFS_trans_sf"/>
</dbReference>
<dbReference type="SUPFAM" id="SSF103473">
    <property type="entry name" value="MFS general substrate transporter"/>
    <property type="match status" value="1"/>
</dbReference>
<keyword evidence="2" id="KW-0813">Transport</keyword>
<comment type="caution">
    <text evidence="9">The sequence shown here is derived from an EMBL/GenBank/DDBJ whole genome shotgun (WGS) entry which is preliminary data.</text>
</comment>
<evidence type="ECO:0000256" key="4">
    <source>
        <dbReference type="ARBA" id="ARBA00022692"/>
    </source>
</evidence>
<feature type="transmembrane region" description="Helical" evidence="7">
    <location>
        <begin position="205"/>
        <end position="231"/>
    </location>
</feature>
<feature type="transmembrane region" description="Helical" evidence="7">
    <location>
        <begin position="341"/>
        <end position="361"/>
    </location>
</feature>
<dbReference type="GO" id="GO:0022857">
    <property type="term" value="F:transmembrane transporter activity"/>
    <property type="evidence" value="ECO:0007669"/>
    <property type="project" value="InterPro"/>
</dbReference>
<feature type="transmembrane region" description="Helical" evidence="7">
    <location>
        <begin position="136"/>
        <end position="159"/>
    </location>
</feature>
<keyword evidence="10" id="KW-1185">Reference proteome</keyword>
<organism evidence="9 10">
    <name type="scientific">Amnibacterium flavum</name>
    <dbReference type="NCBI Taxonomy" id="2173173"/>
    <lineage>
        <taxon>Bacteria</taxon>
        <taxon>Bacillati</taxon>
        <taxon>Actinomycetota</taxon>
        <taxon>Actinomycetes</taxon>
        <taxon>Micrococcales</taxon>
        <taxon>Microbacteriaceae</taxon>
        <taxon>Amnibacterium</taxon>
    </lineage>
</organism>
<evidence type="ECO:0000313" key="9">
    <source>
        <dbReference type="EMBL" id="PVZ95420.1"/>
    </source>
</evidence>
<keyword evidence="4 7" id="KW-0812">Transmembrane</keyword>
<dbReference type="InterPro" id="IPR050171">
    <property type="entry name" value="MFS_Transporters"/>
</dbReference>
<feature type="transmembrane region" description="Helical" evidence="7">
    <location>
        <begin position="246"/>
        <end position="265"/>
    </location>
</feature>
<reference evidence="9 10" key="1">
    <citation type="submission" date="2018-05" db="EMBL/GenBank/DDBJ databases">
        <title>Amnibacterium sp. M8JJ-5, whole genome shotgun sequence.</title>
        <authorList>
            <person name="Tuo L."/>
        </authorList>
    </citation>
    <scope>NUCLEOTIDE SEQUENCE [LARGE SCALE GENOMIC DNA]</scope>
    <source>
        <strain evidence="9 10">M8JJ-5</strain>
    </source>
</reference>
<dbReference type="Gene3D" id="1.20.1250.20">
    <property type="entry name" value="MFS general substrate transporter like domains"/>
    <property type="match status" value="1"/>
</dbReference>
<feature type="transmembrane region" description="Helical" evidence="7">
    <location>
        <begin position="105"/>
        <end position="124"/>
    </location>
</feature>
<evidence type="ECO:0000256" key="2">
    <source>
        <dbReference type="ARBA" id="ARBA00022448"/>
    </source>
</evidence>
<feature type="transmembrane region" description="Helical" evidence="7">
    <location>
        <begin position="165"/>
        <end position="184"/>
    </location>
</feature>
<evidence type="ECO:0000256" key="3">
    <source>
        <dbReference type="ARBA" id="ARBA00022475"/>
    </source>
</evidence>
<proteinExistence type="predicted"/>
<evidence type="ECO:0000256" key="6">
    <source>
        <dbReference type="ARBA" id="ARBA00023136"/>
    </source>
</evidence>
<keyword evidence="5 7" id="KW-1133">Transmembrane helix</keyword>
<feature type="transmembrane region" description="Helical" evidence="7">
    <location>
        <begin position="277"/>
        <end position="298"/>
    </location>
</feature>
<accession>A0A2V1HWC1</accession>
<dbReference type="AlphaFoldDB" id="A0A2V1HWC1"/>
<dbReference type="PANTHER" id="PTHR23517">
    <property type="entry name" value="RESISTANCE PROTEIN MDTM, PUTATIVE-RELATED-RELATED"/>
    <property type="match status" value="1"/>
</dbReference>
<dbReference type="InterPro" id="IPR011701">
    <property type="entry name" value="MFS"/>
</dbReference>
<feature type="transmembrane region" description="Helical" evidence="7">
    <location>
        <begin position="49"/>
        <end position="67"/>
    </location>
</feature>
<keyword evidence="3" id="KW-1003">Cell membrane</keyword>
<feature type="transmembrane region" description="Helical" evidence="7">
    <location>
        <begin position="367"/>
        <end position="389"/>
    </location>
</feature>
<evidence type="ECO:0000256" key="5">
    <source>
        <dbReference type="ARBA" id="ARBA00022989"/>
    </source>
</evidence>
<dbReference type="Proteomes" id="UP000244893">
    <property type="component" value="Unassembled WGS sequence"/>
</dbReference>
<feature type="transmembrane region" description="Helical" evidence="7">
    <location>
        <begin position="74"/>
        <end position="93"/>
    </location>
</feature>
<gene>
    <name evidence="9" type="ORF">DDQ50_02600</name>
</gene>
<sequence>MITFPLRGQFWTGAAVAGLSLWASGAPSAIYPHYASEWNLPTATTSAIFAIYPLVLVPVLLLFGGLSDFIGRRASILIGISALTLGALSLALAPDVAWVFVGRALMGLGVGLSLSPATAAMVDAGGPDGAARASSATTASTATGLALATLVSGAMLQYLPDPLHLSYWVLVVLSAITAALVWFMPRNTVDAARGRWRPSPLRVPAGLRTGFASAALAVSGAYSIGAIFLALGAQVAKDLVHSDSDLANGAVLSVSAVAIGVTALIARRGRLRPRISIAAGAVVAVIGLLLFIAAGLVLSLPLFLLASAIGGVGYSLLFAGGLGVLTAAAPVRHRASVLSSAYTIAYLTQATVAFGLGAIATKASLPLAVDIGTAIVAAIGAAAALVALAHRAPPAPAA</sequence>
<feature type="transmembrane region" description="Helical" evidence="7">
    <location>
        <begin position="304"/>
        <end position="329"/>
    </location>
</feature>
<feature type="domain" description="Major facilitator superfamily (MFS) profile" evidence="8">
    <location>
        <begin position="1"/>
        <end position="392"/>
    </location>
</feature>
<dbReference type="RefSeq" id="WP_116755156.1">
    <property type="nucleotide sequence ID" value="NZ_JBHUEX010000001.1"/>
</dbReference>
<dbReference type="PROSITE" id="PS50850">
    <property type="entry name" value="MFS"/>
    <property type="match status" value="1"/>
</dbReference>
<dbReference type="InterPro" id="IPR020846">
    <property type="entry name" value="MFS_dom"/>
</dbReference>
<keyword evidence="6 7" id="KW-0472">Membrane</keyword>
<protein>
    <submittedName>
        <fullName evidence="9">MFS transporter</fullName>
    </submittedName>
</protein>
<dbReference type="Pfam" id="PF07690">
    <property type="entry name" value="MFS_1"/>
    <property type="match status" value="1"/>
</dbReference>
<comment type="subcellular location">
    <subcellularLocation>
        <location evidence="1">Cell membrane</location>
        <topology evidence="1">Multi-pass membrane protein</topology>
    </subcellularLocation>
</comment>
<evidence type="ECO:0000256" key="1">
    <source>
        <dbReference type="ARBA" id="ARBA00004651"/>
    </source>
</evidence>
<evidence type="ECO:0000259" key="8">
    <source>
        <dbReference type="PROSITE" id="PS50850"/>
    </source>
</evidence>
<name>A0A2V1HWC1_9MICO</name>